<reference evidence="3" key="2">
    <citation type="journal article" date="2021" name="Microbiome">
        <title>Successional dynamics and alternative stable states in a saline activated sludge microbial community over 9 years.</title>
        <authorList>
            <person name="Wang Y."/>
            <person name="Ye J."/>
            <person name="Ju F."/>
            <person name="Liu L."/>
            <person name="Boyd J.A."/>
            <person name="Deng Y."/>
            <person name="Parks D.H."/>
            <person name="Jiang X."/>
            <person name="Yin X."/>
            <person name="Woodcroft B.J."/>
            <person name="Tyson G.W."/>
            <person name="Hugenholtz P."/>
            <person name="Polz M.F."/>
            <person name="Zhang T."/>
        </authorList>
    </citation>
    <scope>NUCLEOTIDE SEQUENCE</scope>
    <source>
        <strain evidence="3">HKST-UBA01</strain>
    </source>
</reference>
<dbReference type="InterPro" id="IPR008557">
    <property type="entry name" value="PhoX"/>
</dbReference>
<dbReference type="InterPro" id="IPR025965">
    <property type="entry name" value="FlgD/Vpr_Ig-like"/>
</dbReference>
<feature type="domain" description="FlgD/Vpr Ig-like" evidence="2">
    <location>
        <begin position="571"/>
        <end position="630"/>
    </location>
</feature>
<reference evidence="3" key="1">
    <citation type="submission" date="2020-04" db="EMBL/GenBank/DDBJ databases">
        <authorList>
            <person name="Zhang T."/>
        </authorList>
    </citation>
    <scope>NUCLEOTIDE SEQUENCE</scope>
    <source>
        <strain evidence="3">HKST-UBA01</strain>
    </source>
</reference>
<evidence type="ECO:0000259" key="2">
    <source>
        <dbReference type="Pfam" id="PF13860"/>
    </source>
</evidence>
<dbReference type="Pfam" id="PF13860">
    <property type="entry name" value="FlgD_ig"/>
    <property type="match status" value="1"/>
</dbReference>
<sequence length="642" mass="67920">MLSTRTAARWAAGIALTSTLAAAGAQATTEPAMLAGDSPNTVDEWTALPLFTIGEEINSYRPVGLFDGTGAIQLDANTVRVFVNHELGAGVGYAYPLSSGTSLTGSRISYFDIDRNTLQVVDAGMAYDTIVDRGGNVVTDARQVNQGSSLTDGIDRFCAANLFEAGTYNLEDTIYFAGEETGNGVEYALDVATGVLHAVPALGRAAWESVTFVDTGNPNKVGILVGDDAQGAPLWLYVGKKDALGTGSFLDRNGLARGDLYVWVEDNGNQSPEDFHGTGETRHGVFKRLPYYNPGMAGTNGFDEYGWATEAKQDELAALAGAFRFSRPEDVATNPKDATQVALNSTGRGSAYPSDNWGTTYIIDIDFLNNTLRATFAVRIEADITILYDADDAGAGQFPDPDYGLRSADNLDWADDGYLYAQEDRSTSPGSLFGGTSGIEASIWQIDPATGILRRIAEIDRSAVPTGQSDPVPTDIGNWESSGILDVTSLFPPSDSRLLICDVQAHSLTGAPLDGLGEGGQLLFLQSNPMGGFQMAHGLRNSSSSAGTQAAASFDMQVSPNPTSAGTEIHFSTPSTGSVQVAIFDANGRQVRSLRNAEVAAGSQSVSWDGADESGRRVAPGLYFVRVQNGNQVDQAKVLIAR</sequence>
<proteinExistence type="predicted"/>
<evidence type="ECO:0000313" key="4">
    <source>
        <dbReference type="Proteomes" id="UP000697710"/>
    </source>
</evidence>
<dbReference type="Pfam" id="PF05787">
    <property type="entry name" value="PhoX"/>
    <property type="match status" value="1"/>
</dbReference>
<feature type="signal peptide" evidence="1">
    <location>
        <begin position="1"/>
        <end position="27"/>
    </location>
</feature>
<gene>
    <name evidence="3" type="ORF">KC729_11995</name>
</gene>
<evidence type="ECO:0000256" key="1">
    <source>
        <dbReference type="SAM" id="SignalP"/>
    </source>
</evidence>
<protein>
    <submittedName>
        <fullName evidence="3">T9SS type A sorting domain-containing protein</fullName>
    </submittedName>
</protein>
<dbReference type="Gene3D" id="2.60.40.4070">
    <property type="match status" value="1"/>
</dbReference>
<dbReference type="Proteomes" id="UP000697710">
    <property type="component" value="Unassembled WGS sequence"/>
</dbReference>
<dbReference type="NCBIfam" id="TIGR04183">
    <property type="entry name" value="Por_Secre_tail"/>
    <property type="match status" value="1"/>
</dbReference>
<feature type="chain" id="PRO_5037464911" evidence="1">
    <location>
        <begin position="28"/>
        <end position="642"/>
    </location>
</feature>
<name>A0A956RRA8_UNCEI</name>
<keyword evidence="1" id="KW-0732">Signal</keyword>
<dbReference type="InterPro" id="IPR026444">
    <property type="entry name" value="Secre_tail"/>
</dbReference>
<organism evidence="3 4">
    <name type="scientific">Eiseniibacteriota bacterium</name>
    <dbReference type="NCBI Taxonomy" id="2212470"/>
    <lineage>
        <taxon>Bacteria</taxon>
        <taxon>Candidatus Eiseniibacteriota</taxon>
    </lineage>
</organism>
<comment type="caution">
    <text evidence="3">The sequence shown here is derived from an EMBL/GenBank/DDBJ whole genome shotgun (WGS) entry which is preliminary data.</text>
</comment>
<evidence type="ECO:0000313" key="3">
    <source>
        <dbReference type="EMBL" id="MCA9728399.1"/>
    </source>
</evidence>
<accession>A0A956RRA8</accession>
<dbReference type="AlphaFoldDB" id="A0A956RRA8"/>
<dbReference type="EMBL" id="JAGQHR010000372">
    <property type="protein sequence ID" value="MCA9728399.1"/>
    <property type="molecule type" value="Genomic_DNA"/>
</dbReference>